<dbReference type="EMBL" id="ACGU01000110">
    <property type="protein sequence ID" value="EEJ71049.1"/>
    <property type="molecule type" value="Genomic_DNA"/>
</dbReference>
<dbReference type="eggNOG" id="ENOG50316BG">
    <property type="taxonomic scope" value="Bacteria"/>
</dbReference>
<organism evidence="1 2">
    <name type="scientific">Lactobacillus ultunensis DSM 16047</name>
    <dbReference type="NCBI Taxonomy" id="525365"/>
    <lineage>
        <taxon>Bacteria</taxon>
        <taxon>Bacillati</taxon>
        <taxon>Bacillota</taxon>
        <taxon>Bacilli</taxon>
        <taxon>Lactobacillales</taxon>
        <taxon>Lactobacillaceae</taxon>
        <taxon>Lactobacillus</taxon>
    </lineage>
</organism>
<dbReference type="AlphaFoldDB" id="C2EQP6"/>
<dbReference type="Proteomes" id="UP000005583">
    <property type="component" value="Unassembled WGS sequence"/>
</dbReference>
<protein>
    <submittedName>
        <fullName evidence="1">Uncharacterized protein</fullName>
    </submittedName>
</protein>
<reference evidence="1 2" key="1">
    <citation type="submission" date="2009-01" db="EMBL/GenBank/DDBJ databases">
        <authorList>
            <person name="Qin X."/>
            <person name="Bachman B."/>
            <person name="Battles P."/>
            <person name="Bell A."/>
            <person name="Bess C."/>
            <person name="Bickham C."/>
            <person name="Chaboub L."/>
            <person name="Chen D."/>
            <person name="Coyle M."/>
            <person name="Deiros D.R."/>
            <person name="Dinh H."/>
            <person name="Forbes L."/>
            <person name="Fowler G."/>
            <person name="Francisco L."/>
            <person name="Fu Q."/>
            <person name="Gubbala S."/>
            <person name="Hale W."/>
            <person name="Han Y."/>
            <person name="Hemphill L."/>
            <person name="Highlander S.K."/>
            <person name="Hirani K."/>
            <person name="Hogues M."/>
            <person name="Jackson L."/>
            <person name="Jakkamsetti A."/>
            <person name="Javaid M."/>
            <person name="Jiang H."/>
            <person name="Korchina V."/>
            <person name="Kovar C."/>
            <person name="Lara F."/>
            <person name="Lee S."/>
            <person name="Mata R."/>
            <person name="Mathew T."/>
            <person name="Moen C."/>
            <person name="Morales K."/>
            <person name="Munidasa M."/>
            <person name="Nazareth L."/>
            <person name="Ngo R."/>
            <person name="Nguyen L."/>
            <person name="Okwuonu G."/>
            <person name="Ongeri F."/>
            <person name="Patil S."/>
            <person name="Petrosino J."/>
            <person name="Pham C."/>
            <person name="Pham P."/>
            <person name="Pu L.-L."/>
            <person name="Puazo M."/>
            <person name="Raj R."/>
            <person name="Reid J."/>
            <person name="Rouhana J."/>
            <person name="Saada N."/>
            <person name="Shang Y."/>
            <person name="Simmons D."/>
            <person name="Thornton R."/>
            <person name="Warren J."/>
            <person name="Weissenberger G."/>
            <person name="Zhang J."/>
            <person name="Zhang L."/>
            <person name="Zhou C."/>
            <person name="Zhu D."/>
            <person name="Muzny D."/>
            <person name="Worley K."/>
            <person name="Gibbs R."/>
        </authorList>
    </citation>
    <scope>NUCLEOTIDE SEQUENCE [LARGE SCALE GENOMIC DNA]</scope>
    <source>
        <strain evidence="1 2">DSM 16047</strain>
    </source>
</reference>
<proteinExistence type="predicted"/>
<gene>
    <name evidence="1" type="ORF">HMPREF0548_1992</name>
</gene>
<sequence length="62" mass="7228">MVVFPPEVRPMVKILQKEFNYVGLRRHFFDAFVWDVPVSSADIHRPAQKIKTPLNLLTLASY</sequence>
<evidence type="ECO:0000313" key="1">
    <source>
        <dbReference type="EMBL" id="EEJ71049.1"/>
    </source>
</evidence>
<comment type="caution">
    <text evidence="1">The sequence shown here is derived from an EMBL/GenBank/DDBJ whole genome shotgun (WGS) entry which is preliminary data.</text>
</comment>
<name>C2EQP6_9LACO</name>
<accession>C2EQP6</accession>
<keyword evidence="2" id="KW-1185">Reference proteome</keyword>
<evidence type="ECO:0000313" key="2">
    <source>
        <dbReference type="Proteomes" id="UP000005583"/>
    </source>
</evidence>
<dbReference type="HOGENOM" id="CLU_203175_0_0_9"/>